<dbReference type="SMART" id="SM00939">
    <property type="entry name" value="PepX_C"/>
    <property type="match status" value="1"/>
</dbReference>
<dbReference type="PANTHER" id="PTHR43056:SF10">
    <property type="entry name" value="COCE_NOND FAMILY, PUTATIVE (AFU_ORTHOLOGUE AFUA_7G00600)-RELATED"/>
    <property type="match status" value="1"/>
</dbReference>
<evidence type="ECO:0000259" key="2">
    <source>
        <dbReference type="SMART" id="SM00939"/>
    </source>
</evidence>
<comment type="caution">
    <text evidence="3">The sequence shown here is derived from an EMBL/GenBank/DDBJ whole genome shotgun (WGS) entry which is preliminary data.</text>
</comment>
<dbReference type="SUPFAM" id="SSF53474">
    <property type="entry name" value="alpha/beta-Hydrolases"/>
    <property type="match status" value="1"/>
</dbReference>
<dbReference type="InterPro" id="IPR000383">
    <property type="entry name" value="Xaa-Pro-like_dom"/>
</dbReference>
<feature type="domain" description="Xaa-Pro dipeptidyl-peptidase C-terminal" evidence="2">
    <location>
        <begin position="378"/>
        <end position="626"/>
    </location>
</feature>
<dbReference type="NCBIfam" id="TIGR00976">
    <property type="entry name" value="CocE_NonD"/>
    <property type="match status" value="1"/>
</dbReference>
<dbReference type="InterPro" id="IPR008979">
    <property type="entry name" value="Galactose-bd-like_sf"/>
</dbReference>
<dbReference type="AlphaFoldDB" id="A0A3A4P1H4"/>
<reference evidence="3 4" key="1">
    <citation type="journal article" date="2017" name="ISME J.">
        <title>Energy and carbon metabolisms in a deep terrestrial subsurface fluid microbial community.</title>
        <authorList>
            <person name="Momper L."/>
            <person name="Jungbluth S.P."/>
            <person name="Lee M.D."/>
            <person name="Amend J.P."/>
        </authorList>
    </citation>
    <scope>NUCLEOTIDE SEQUENCE [LARGE SCALE GENOMIC DNA]</scope>
    <source>
        <strain evidence="3">SURF_5</strain>
    </source>
</reference>
<proteinExistence type="predicted"/>
<dbReference type="InterPro" id="IPR013736">
    <property type="entry name" value="Xaa-Pro_dipept_C"/>
</dbReference>
<accession>A0A3A4P1H4</accession>
<evidence type="ECO:0000256" key="1">
    <source>
        <dbReference type="ARBA" id="ARBA00022801"/>
    </source>
</evidence>
<keyword evidence="1 3" id="KW-0378">Hydrolase</keyword>
<evidence type="ECO:0000313" key="4">
    <source>
        <dbReference type="Proteomes" id="UP000265882"/>
    </source>
</evidence>
<dbReference type="GO" id="GO:0008239">
    <property type="term" value="F:dipeptidyl-peptidase activity"/>
    <property type="evidence" value="ECO:0007669"/>
    <property type="project" value="InterPro"/>
</dbReference>
<protein>
    <submittedName>
        <fullName evidence="3">CocE/NonD family hydrolase</fullName>
    </submittedName>
</protein>
<gene>
    <name evidence="3" type="ORF">C4520_06800</name>
</gene>
<dbReference type="Gene3D" id="3.40.50.1820">
    <property type="entry name" value="alpha/beta hydrolase"/>
    <property type="match status" value="1"/>
</dbReference>
<dbReference type="Pfam" id="PF02129">
    <property type="entry name" value="Peptidase_S15"/>
    <property type="match status" value="1"/>
</dbReference>
<dbReference type="Proteomes" id="UP000265882">
    <property type="component" value="Unassembled WGS sequence"/>
</dbReference>
<dbReference type="InterPro" id="IPR005674">
    <property type="entry name" value="CocE/Ser_esterase"/>
</dbReference>
<dbReference type="Pfam" id="PF08530">
    <property type="entry name" value="PepX_C"/>
    <property type="match status" value="1"/>
</dbReference>
<dbReference type="PANTHER" id="PTHR43056">
    <property type="entry name" value="PEPTIDASE S9 PROLYL OLIGOPEPTIDASE"/>
    <property type="match status" value="1"/>
</dbReference>
<dbReference type="SUPFAM" id="SSF49785">
    <property type="entry name" value="Galactose-binding domain-like"/>
    <property type="match status" value="1"/>
</dbReference>
<dbReference type="Gene3D" id="1.10.3020.10">
    <property type="entry name" value="alpha-amino acid ester hydrolase ( Helical cap domain)"/>
    <property type="match status" value="1"/>
</dbReference>
<dbReference type="Gene3D" id="2.60.120.260">
    <property type="entry name" value="Galactose-binding domain-like"/>
    <property type="match status" value="1"/>
</dbReference>
<evidence type="ECO:0000313" key="3">
    <source>
        <dbReference type="EMBL" id="RJP23200.1"/>
    </source>
</evidence>
<dbReference type="EMBL" id="QZKU01000049">
    <property type="protein sequence ID" value="RJP23200.1"/>
    <property type="molecule type" value="Genomic_DNA"/>
</dbReference>
<organism evidence="3 4">
    <name type="scientific">Abyssobacteria bacterium (strain SURF_5)</name>
    <dbReference type="NCBI Taxonomy" id="2093360"/>
    <lineage>
        <taxon>Bacteria</taxon>
        <taxon>Pseudomonadati</taxon>
        <taxon>Candidatus Hydrogenedentota</taxon>
        <taxon>Candidatus Abyssobacteria</taxon>
    </lineage>
</organism>
<sequence length="641" mass="71745">MRGIGGLSMRPHFLKWATLCALAVFVCISVDSVAEQANLQFGIYEGYEGPLCDGVVVSSRYITMRDGTKIAADIVLPKNLPEDIKIPSILKMTCYWRAPELRPPLSWFQERDEFERVFTSHGYALVLVDVRGTGASFGPRPHPFSKDEVKDGADLADWIVAQPWSNGKVGAIGTSYSGTTAELLAVNNHPAVKAVVPRFADHDLYFDIAFPGGISFVWMMKNWGYYTHLLDSNVVPKDAGLMARLFVRGVKPVDGDKGRRLLTKAVAEHAKNGDVYQLATSATFRDETNTSSDTTIDSLSTHNFKEEIERSNVGIYSWGGWMDETMADAAIRRFLTYSNPQRTVIGPWDHGGGNHASQYLPPDTPTDPSMERQWLDCVKFFDYYLKDIENGVMSEKVLIYYTMGEEKWKSTNVWPPAGTTSAAWYFHQDNGLSEIEPAEESGADSYAVDFEATTGTSNRWHTQMGADVVYPDRAEQDRRLLTYTSEPLSEDLEITGHPVITLYLTSTHTDGAFFVYLEDVDESGKVTYLTEGQLRALHRKISSDRPPYKMLVPYHSFKQKDAMPLVPGEIAELRFGLHPTSALIKKGHRIRIAIAGHDKDSFARIPEEGITTITILRNKNFASHIELPVVSRKNDDSRGEQ</sequence>
<name>A0A3A4P1H4_ABYX5</name>
<dbReference type="InterPro" id="IPR050585">
    <property type="entry name" value="Xaa-Pro_dipeptidyl-ppase/CocE"/>
</dbReference>
<dbReference type="InterPro" id="IPR029058">
    <property type="entry name" value="AB_hydrolase_fold"/>
</dbReference>